<dbReference type="EMBL" id="KB632419">
    <property type="protein sequence ID" value="ERL95308.1"/>
    <property type="molecule type" value="Genomic_DNA"/>
</dbReference>
<feature type="signal peptide" evidence="1">
    <location>
        <begin position="1"/>
        <end position="18"/>
    </location>
</feature>
<name>U4URZ5_DENPD</name>
<protein>
    <submittedName>
        <fullName evidence="2">Uncharacterized protein</fullName>
    </submittedName>
</protein>
<accession>U4URZ5</accession>
<gene>
    <name evidence="2" type="ORF">D910_12574</name>
</gene>
<organism evidence="2 3">
    <name type="scientific">Dendroctonus ponderosae</name>
    <name type="common">Mountain pine beetle</name>
    <dbReference type="NCBI Taxonomy" id="77166"/>
    <lineage>
        <taxon>Eukaryota</taxon>
        <taxon>Metazoa</taxon>
        <taxon>Ecdysozoa</taxon>
        <taxon>Arthropoda</taxon>
        <taxon>Hexapoda</taxon>
        <taxon>Insecta</taxon>
        <taxon>Pterygota</taxon>
        <taxon>Neoptera</taxon>
        <taxon>Endopterygota</taxon>
        <taxon>Coleoptera</taxon>
        <taxon>Polyphaga</taxon>
        <taxon>Cucujiformia</taxon>
        <taxon>Curculionidae</taxon>
        <taxon>Scolytinae</taxon>
        <taxon>Dendroctonus</taxon>
    </lineage>
</organism>
<keyword evidence="1" id="KW-0732">Signal</keyword>
<feature type="chain" id="PRO_5004656352" evidence="1">
    <location>
        <begin position="19"/>
        <end position="116"/>
    </location>
</feature>
<evidence type="ECO:0000313" key="2">
    <source>
        <dbReference type="EMBL" id="ERL95308.1"/>
    </source>
</evidence>
<sequence>MDTWKCLILLAALLPSMAEEEIWFLQIHPVQFAINNVISKGTGKAPSQLMFRFTSRHNSSDAVLSDELNMLLTLFEDLIYAREQTVAKKKNAQVAQKYYFDKKRKSPKIYWEGNSS</sequence>
<reference evidence="2 3" key="1">
    <citation type="journal article" date="2013" name="Genome Biol.">
        <title>Draft genome of the mountain pine beetle, Dendroctonus ponderosae Hopkins, a major forest pest.</title>
        <authorList>
            <person name="Keeling C.I."/>
            <person name="Yuen M.M."/>
            <person name="Liao N.Y."/>
            <person name="Docking T.R."/>
            <person name="Chan S.K."/>
            <person name="Taylor G.A."/>
            <person name="Palmquist D.L."/>
            <person name="Jackman S.D."/>
            <person name="Nguyen A."/>
            <person name="Li M."/>
            <person name="Henderson H."/>
            <person name="Janes J.K."/>
            <person name="Zhao Y."/>
            <person name="Pandoh P."/>
            <person name="Moore R."/>
            <person name="Sperling F.A."/>
            <person name="Huber D.P."/>
            <person name="Birol I."/>
            <person name="Jones S.J."/>
            <person name="Bohlmann J."/>
        </authorList>
    </citation>
    <scope>NUCLEOTIDE SEQUENCE</scope>
</reference>
<proteinExistence type="predicted"/>
<dbReference type="AlphaFoldDB" id="U4URZ5"/>
<dbReference type="Proteomes" id="UP000030742">
    <property type="component" value="Unassembled WGS sequence"/>
</dbReference>
<evidence type="ECO:0000313" key="3">
    <source>
        <dbReference type="Proteomes" id="UP000030742"/>
    </source>
</evidence>
<evidence type="ECO:0000256" key="1">
    <source>
        <dbReference type="SAM" id="SignalP"/>
    </source>
</evidence>